<dbReference type="SUPFAM" id="SSF52210">
    <property type="entry name" value="Succinyl-CoA synthetase domains"/>
    <property type="match status" value="1"/>
</dbReference>
<sequence length="129" mass="14417">VLSFITPPEGEHIGILTNSGGNAVFFSDNVDKFNLKLAEFSDTLKEKIAPHLISLVKKINPLDMIGVAEEQQYYNIAREMFEDPGIDIIVGSVVIPPFLGMKSDEHFRGLIRAWNETGRKKTIDSIIPF</sequence>
<accession>X1D7Y3</accession>
<dbReference type="Gene3D" id="3.40.50.261">
    <property type="entry name" value="Succinyl-CoA synthetase domains"/>
    <property type="match status" value="1"/>
</dbReference>
<dbReference type="EMBL" id="BART01034298">
    <property type="protein sequence ID" value="GAH16347.1"/>
    <property type="molecule type" value="Genomic_DNA"/>
</dbReference>
<name>X1D7Y3_9ZZZZ</name>
<dbReference type="PANTHER" id="PTHR43334">
    <property type="entry name" value="ACETATE--COA LIGASE [ADP-FORMING]"/>
    <property type="match status" value="1"/>
</dbReference>
<evidence type="ECO:0000313" key="4">
    <source>
        <dbReference type="EMBL" id="GAH16347.1"/>
    </source>
</evidence>
<feature type="non-terminal residue" evidence="4">
    <location>
        <position position="1"/>
    </location>
</feature>
<dbReference type="AlphaFoldDB" id="X1D7Y3"/>
<dbReference type="GO" id="GO:0005524">
    <property type="term" value="F:ATP binding"/>
    <property type="evidence" value="ECO:0007669"/>
    <property type="project" value="UniProtKB-KW"/>
</dbReference>
<organism evidence="4">
    <name type="scientific">marine sediment metagenome</name>
    <dbReference type="NCBI Taxonomy" id="412755"/>
    <lineage>
        <taxon>unclassified sequences</taxon>
        <taxon>metagenomes</taxon>
        <taxon>ecological metagenomes</taxon>
    </lineage>
</organism>
<dbReference type="GO" id="GO:0016874">
    <property type="term" value="F:ligase activity"/>
    <property type="evidence" value="ECO:0007669"/>
    <property type="project" value="UniProtKB-KW"/>
</dbReference>
<dbReference type="InterPro" id="IPR051538">
    <property type="entry name" value="Acyl-CoA_Synth/Transferase"/>
</dbReference>
<keyword evidence="3" id="KW-0067">ATP-binding</keyword>
<evidence type="ECO:0000256" key="2">
    <source>
        <dbReference type="ARBA" id="ARBA00022741"/>
    </source>
</evidence>
<evidence type="ECO:0000256" key="1">
    <source>
        <dbReference type="ARBA" id="ARBA00022598"/>
    </source>
</evidence>
<keyword evidence="1" id="KW-0436">Ligase</keyword>
<comment type="caution">
    <text evidence="4">The sequence shown here is derived from an EMBL/GenBank/DDBJ whole genome shotgun (WGS) entry which is preliminary data.</text>
</comment>
<evidence type="ECO:0000256" key="3">
    <source>
        <dbReference type="ARBA" id="ARBA00022840"/>
    </source>
</evidence>
<protein>
    <submittedName>
        <fullName evidence="4">Uncharacterized protein</fullName>
    </submittedName>
</protein>
<dbReference type="PANTHER" id="PTHR43334:SF2">
    <property type="entry name" value="ACETATE--COA LIGASE [ADP-FORMING]"/>
    <property type="match status" value="1"/>
</dbReference>
<reference evidence="4" key="1">
    <citation type="journal article" date="2014" name="Front. Microbiol.">
        <title>High frequency of phylogenetically diverse reductive dehalogenase-homologous genes in deep subseafloor sedimentary metagenomes.</title>
        <authorList>
            <person name="Kawai M."/>
            <person name="Futagami T."/>
            <person name="Toyoda A."/>
            <person name="Takaki Y."/>
            <person name="Nishi S."/>
            <person name="Hori S."/>
            <person name="Arai W."/>
            <person name="Tsubouchi T."/>
            <person name="Morono Y."/>
            <person name="Uchiyama I."/>
            <person name="Ito T."/>
            <person name="Fujiyama A."/>
            <person name="Inagaki F."/>
            <person name="Takami H."/>
        </authorList>
    </citation>
    <scope>NUCLEOTIDE SEQUENCE</scope>
    <source>
        <strain evidence="4">Expedition CK06-06</strain>
    </source>
</reference>
<keyword evidence="2" id="KW-0547">Nucleotide-binding</keyword>
<proteinExistence type="predicted"/>
<dbReference type="InterPro" id="IPR016102">
    <property type="entry name" value="Succinyl-CoA_synth-like"/>
</dbReference>
<gene>
    <name evidence="4" type="ORF">S01H4_58664</name>
</gene>